<dbReference type="Gene3D" id="3.60.110.10">
    <property type="entry name" value="Carbon-nitrogen hydrolase"/>
    <property type="match status" value="1"/>
</dbReference>
<feature type="compositionally biased region" description="Basic and acidic residues" evidence="1">
    <location>
        <begin position="398"/>
        <end position="411"/>
    </location>
</feature>
<dbReference type="GO" id="GO:0008418">
    <property type="term" value="F:protein-N-terminal asparagine amidohydrolase activity"/>
    <property type="evidence" value="ECO:0007669"/>
    <property type="project" value="InterPro"/>
</dbReference>
<feature type="compositionally biased region" description="Polar residues" evidence="1">
    <location>
        <begin position="305"/>
        <end position="316"/>
    </location>
</feature>
<dbReference type="RefSeq" id="XP_031007842.1">
    <property type="nucleotide sequence ID" value="XM_031147219.1"/>
</dbReference>
<dbReference type="OrthoDB" id="201515at2759"/>
<evidence type="ECO:0000256" key="1">
    <source>
        <dbReference type="SAM" id="MobiDB-lite"/>
    </source>
</evidence>
<dbReference type="InterPro" id="IPR003010">
    <property type="entry name" value="C-N_Hydrolase"/>
</dbReference>
<dbReference type="InterPro" id="IPR036526">
    <property type="entry name" value="C-N_Hydrolase_sf"/>
</dbReference>
<proteinExistence type="predicted"/>
<feature type="compositionally biased region" description="Polar residues" evidence="1">
    <location>
        <begin position="361"/>
        <end position="371"/>
    </location>
</feature>
<accession>A0A8H8R5Y3</accession>
<dbReference type="GeneID" id="41982440"/>
<reference evidence="3 4" key="1">
    <citation type="submission" date="2018-05" db="EMBL/GenBank/DDBJ databases">
        <title>Genome sequencing and assembly of the regulated plant pathogen Lachnellula willkommii and related sister species for the development of diagnostic species identification markers.</title>
        <authorList>
            <person name="Giroux E."/>
            <person name="Bilodeau G."/>
        </authorList>
    </citation>
    <scope>NUCLEOTIDE SEQUENCE [LARGE SCALE GENOMIC DNA]</scope>
    <source>
        <strain evidence="3 4">CBS 185.66</strain>
    </source>
</reference>
<dbReference type="PANTHER" id="PTHR11750">
    <property type="entry name" value="PROTEIN N-TERMINAL AMIDASE"/>
    <property type="match status" value="1"/>
</dbReference>
<dbReference type="CDD" id="cd07566">
    <property type="entry name" value="ScNTA1_like"/>
    <property type="match status" value="1"/>
</dbReference>
<feature type="compositionally biased region" description="Low complexity" evidence="1">
    <location>
        <begin position="292"/>
        <end position="304"/>
    </location>
</feature>
<dbReference type="Pfam" id="PF00795">
    <property type="entry name" value="CN_hydrolase"/>
    <property type="match status" value="1"/>
</dbReference>
<evidence type="ECO:0000313" key="4">
    <source>
        <dbReference type="Proteomes" id="UP000431533"/>
    </source>
</evidence>
<feature type="region of interest" description="Disordered" evidence="1">
    <location>
        <begin position="286"/>
        <end position="469"/>
    </location>
</feature>
<organism evidence="3 4">
    <name type="scientific">Lachnellula hyalina</name>
    <dbReference type="NCBI Taxonomy" id="1316788"/>
    <lineage>
        <taxon>Eukaryota</taxon>
        <taxon>Fungi</taxon>
        <taxon>Dikarya</taxon>
        <taxon>Ascomycota</taxon>
        <taxon>Pezizomycotina</taxon>
        <taxon>Leotiomycetes</taxon>
        <taxon>Helotiales</taxon>
        <taxon>Lachnaceae</taxon>
        <taxon>Lachnellula</taxon>
    </lineage>
</organism>
<evidence type="ECO:0000313" key="3">
    <source>
        <dbReference type="EMBL" id="TVY29054.1"/>
    </source>
</evidence>
<evidence type="ECO:0000259" key="2">
    <source>
        <dbReference type="PROSITE" id="PS50263"/>
    </source>
</evidence>
<feature type="domain" description="CN hydrolase" evidence="2">
    <location>
        <begin position="1"/>
        <end position="280"/>
    </location>
</feature>
<dbReference type="SUPFAM" id="SSF56317">
    <property type="entry name" value="Carbon-nitrogen hydrolase"/>
    <property type="match status" value="1"/>
</dbReference>
<dbReference type="Proteomes" id="UP000431533">
    <property type="component" value="Unassembled WGS sequence"/>
</dbReference>
<dbReference type="GO" id="GO:0070773">
    <property type="term" value="F:protein-N-terminal glutamine amidohydrolase activity"/>
    <property type="evidence" value="ECO:0007669"/>
    <property type="project" value="InterPro"/>
</dbReference>
<dbReference type="AlphaFoldDB" id="A0A8H8R5Y3"/>
<dbReference type="InterPro" id="IPR039703">
    <property type="entry name" value="Nta1"/>
</dbReference>
<feature type="compositionally biased region" description="Low complexity" evidence="1">
    <location>
        <begin position="376"/>
        <end position="390"/>
    </location>
</feature>
<dbReference type="EMBL" id="QGMH01000023">
    <property type="protein sequence ID" value="TVY29054.1"/>
    <property type="molecule type" value="Genomic_DNA"/>
</dbReference>
<dbReference type="GO" id="GO:0030163">
    <property type="term" value="P:protein catabolic process"/>
    <property type="evidence" value="ECO:0007669"/>
    <property type="project" value="TreeGrafter"/>
</dbReference>
<feature type="compositionally biased region" description="Polar residues" evidence="1">
    <location>
        <begin position="439"/>
        <end position="452"/>
    </location>
</feature>
<gene>
    <name evidence="3" type="primary">nta1</name>
    <name evidence="3" type="ORF">LHYA1_G002242</name>
</gene>
<dbReference type="PANTHER" id="PTHR11750:SF26">
    <property type="entry name" value="PROTEIN N-TERMINAL AMIDASE"/>
    <property type="match status" value="1"/>
</dbReference>
<comment type="caution">
    <text evidence="3">The sequence shown here is derived from an EMBL/GenBank/DDBJ whole genome shotgun (WGS) entry which is preliminary data.</text>
</comment>
<protein>
    <submittedName>
        <fullName evidence="3">Protein N-terminal amidase</fullName>
    </submittedName>
</protein>
<sequence length="469" mass="51134">MRIACLQFAPQVGDVDNNLNRADSILSRANPKDLDLLVLPELAFSGYNFQSLQHISPFLEPTTAGITSLWARTIALKHNCVVTAGYPEKVDVSPKWPAGPEYYNSAITVNAEGETIANYRKSFLYYTDETWALEGPRGFYSGEIDGLGKVAMGICMDLNPYKFEAPWNAWEFSYHVLYRKANLVILSMAWLTREDARSYSRTPNDPDMETLAYWLARLEPIIRAELVGEVIVVLANRCGTEDEVVYAGTSAVLGIQDGEVKVYGILGRGEKELLVVDTTRTPQAKLVSEPNSAASTATASVTQSNDTEASVSTDLSSPDLEDEFLGHEEGFSPISPIDSKHTRSYFGPKPIPAGDDYPTLPLQSSATTSLPVESRTPTPTISSPSPISPIVDHPTTTKSRDESHAQNREEQELASNDLAPELCASKAPALRSPPFSASAVPSQYQSTSTSDSLGPRSRHISPRPKSSVS</sequence>
<name>A0A8H8R5Y3_9HELO</name>
<keyword evidence="4" id="KW-1185">Reference proteome</keyword>
<dbReference type="PROSITE" id="PS50263">
    <property type="entry name" value="CN_HYDROLASE"/>
    <property type="match status" value="1"/>
</dbReference>